<evidence type="ECO:0000256" key="1">
    <source>
        <dbReference type="SAM" id="MobiDB-lite"/>
    </source>
</evidence>
<sequence length="332" mass="36839">MPTPLPRPNPFNDELVISAYNRCLDLEEREAQVIKHGRLPPLISARLLGYLIVEATTKDGRLEICTDIIGAVGDQALQALANVYKDHFIRCFHSARSRSPTPSHHPSAPSFDAQKQPYRPLLVPTPRSHQTAKAKVSLIDGPSARAGLVDDVRGASPYTVTHAAHIFDRSTNEDLGVPKKADYAASFNAVLDRFGQIKPIAELNGANIHRLENILTLSLEFHSLFDKLEIWLERNPNDPPHQYTIASTDPGYTQSLQNPVTLITHDAETHPLPDHRYLALHAACARVAHLSGASEYIMQVLRELEHIGVLAYDGSSDALYYALVRRLNIEAH</sequence>
<name>A0A8H5MB35_9AGAR</name>
<dbReference type="EMBL" id="JAACJP010000001">
    <property type="protein sequence ID" value="KAF5387950.1"/>
    <property type="molecule type" value="Genomic_DNA"/>
</dbReference>
<reference evidence="3 4" key="1">
    <citation type="journal article" date="2020" name="ISME J.">
        <title>Uncovering the hidden diversity of litter-decomposition mechanisms in mushroom-forming fungi.</title>
        <authorList>
            <person name="Floudas D."/>
            <person name="Bentzer J."/>
            <person name="Ahren D."/>
            <person name="Johansson T."/>
            <person name="Persson P."/>
            <person name="Tunlid A."/>
        </authorList>
    </citation>
    <scope>NUCLEOTIDE SEQUENCE [LARGE SCALE GENOMIC DNA]</scope>
    <source>
        <strain evidence="3 4">CBS 661.87</strain>
    </source>
</reference>
<evidence type="ECO:0000313" key="4">
    <source>
        <dbReference type="Proteomes" id="UP000565441"/>
    </source>
</evidence>
<dbReference type="Proteomes" id="UP000565441">
    <property type="component" value="Unassembled WGS sequence"/>
</dbReference>
<feature type="region of interest" description="Disordered" evidence="1">
    <location>
        <begin position="96"/>
        <end position="116"/>
    </location>
</feature>
<feature type="compositionally biased region" description="Low complexity" evidence="1">
    <location>
        <begin position="97"/>
        <end position="110"/>
    </location>
</feature>
<accession>A0A8H5MB35</accession>
<keyword evidence="4" id="KW-1185">Reference proteome</keyword>
<proteinExistence type="predicted"/>
<dbReference type="AlphaFoldDB" id="A0A8H5MB35"/>
<dbReference type="InterPro" id="IPR003615">
    <property type="entry name" value="HNH_nuc"/>
</dbReference>
<comment type="caution">
    <text evidence="3">The sequence shown here is derived from an EMBL/GenBank/DDBJ whole genome shotgun (WGS) entry which is preliminary data.</text>
</comment>
<evidence type="ECO:0000259" key="2">
    <source>
        <dbReference type="Pfam" id="PF13391"/>
    </source>
</evidence>
<evidence type="ECO:0000313" key="3">
    <source>
        <dbReference type="EMBL" id="KAF5387950.1"/>
    </source>
</evidence>
<gene>
    <name evidence="3" type="ORF">D9615_000667</name>
</gene>
<dbReference type="Pfam" id="PF13391">
    <property type="entry name" value="HNH_2"/>
    <property type="match status" value="1"/>
</dbReference>
<dbReference type="OrthoDB" id="2104739at2759"/>
<feature type="domain" description="HNH nuclease" evidence="2">
    <location>
        <begin position="160"/>
        <end position="229"/>
    </location>
</feature>
<protein>
    <recommendedName>
        <fullName evidence="2">HNH nuclease domain-containing protein</fullName>
    </recommendedName>
</protein>
<organism evidence="3 4">
    <name type="scientific">Tricholomella constricta</name>
    <dbReference type="NCBI Taxonomy" id="117010"/>
    <lineage>
        <taxon>Eukaryota</taxon>
        <taxon>Fungi</taxon>
        <taxon>Dikarya</taxon>
        <taxon>Basidiomycota</taxon>
        <taxon>Agaricomycotina</taxon>
        <taxon>Agaricomycetes</taxon>
        <taxon>Agaricomycetidae</taxon>
        <taxon>Agaricales</taxon>
        <taxon>Tricholomatineae</taxon>
        <taxon>Lyophyllaceae</taxon>
        <taxon>Tricholomella</taxon>
    </lineage>
</organism>